<dbReference type="GO" id="GO:0000225">
    <property type="term" value="F:N-acetylglucosaminylphosphatidylinositol deacetylase activity"/>
    <property type="evidence" value="ECO:0007669"/>
    <property type="project" value="TreeGrafter"/>
</dbReference>
<dbReference type="PANTHER" id="PTHR12993">
    <property type="entry name" value="N-ACETYLGLUCOSAMINYL-PHOSPHATIDYLINOSITOL DE-N-ACETYLASE-RELATED"/>
    <property type="match status" value="1"/>
</dbReference>
<dbReference type="GO" id="GO:0005783">
    <property type="term" value="C:endoplasmic reticulum"/>
    <property type="evidence" value="ECO:0007669"/>
    <property type="project" value="TreeGrafter"/>
</dbReference>
<evidence type="ECO:0008006" key="4">
    <source>
        <dbReference type="Google" id="ProtNLM"/>
    </source>
</evidence>
<dbReference type="PANTHER" id="PTHR12993:SF11">
    <property type="entry name" value="N-ACETYLGLUCOSAMINYL-PHOSPHATIDYLINOSITOL DE-N-ACETYLASE"/>
    <property type="match status" value="1"/>
</dbReference>
<gene>
    <name evidence="2" type="ORF">PSON_ATCC_30995.1.T0510051</name>
</gene>
<evidence type="ECO:0000256" key="1">
    <source>
        <dbReference type="SAM" id="Phobius"/>
    </source>
</evidence>
<dbReference type="OrthoDB" id="440160at2759"/>
<proteinExistence type="predicted"/>
<evidence type="ECO:0000313" key="2">
    <source>
        <dbReference type="EMBL" id="CAD8087180.1"/>
    </source>
</evidence>
<organism evidence="2 3">
    <name type="scientific">Paramecium sonneborni</name>
    <dbReference type="NCBI Taxonomy" id="65129"/>
    <lineage>
        <taxon>Eukaryota</taxon>
        <taxon>Sar</taxon>
        <taxon>Alveolata</taxon>
        <taxon>Ciliophora</taxon>
        <taxon>Intramacronucleata</taxon>
        <taxon>Oligohymenophorea</taxon>
        <taxon>Peniculida</taxon>
        <taxon>Parameciidae</taxon>
        <taxon>Paramecium</taxon>
    </lineage>
</organism>
<dbReference type="InterPro" id="IPR003737">
    <property type="entry name" value="GlcNAc_PI_deacetylase-related"/>
</dbReference>
<sequence length="252" mass="29563">MGLFDIIEEIVDDDLLFIIKYGLIISNFITIFFLLYFKSRKQQNQKEEKKSVLIVTAHPDDEAMFFLPTITYLNDNNYEVHLLCLSNGNANKIGKIREAELQKCCKYLKIEKLTIINDEDLQDSMTATWPIEKIQKIVEDYITQKNMKGVITFDKNGVSGHLNHIACYKAISTMKRIEDLKVFVLETTNILRKYSSILDFFLSSVLNDNLMLNLNILKAWRSMQIHNSQFVWYRKLFVVFSRYAYINTLIKI</sequence>
<dbReference type="Proteomes" id="UP000692954">
    <property type="component" value="Unassembled WGS sequence"/>
</dbReference>
<dbReference type="EMBL" id="CAJJDN010000051">
    <property type="protein sequence ID" value="CAD8087180.1"/>
    <property type="molecule type" value="Genomic_DNA"/>
</dbReference>
<protein>
    <recommendedName>
        <fullName evidence="4">N-acetylglucosaminylphosphatidylinositol deacetylase</fullName>
    </recommendedName>
</protein>
<keyword evidence="1" id="KW-1133">Transmembrane helix</keyword>
<keyword evidence="3" id="KW-1185">Reference proteome</keyword>
<dbReference type="Pfam" id="PF02585">
    <property type="entry name" value="PIG-L"/>
    <property type="match status" value="1"/>
</dbReference>
<comment type="caution">
    <text evidence="2">The sequence shown here is derived from an EMBL/GenBank/DDBJ whole genome shotgun (WGS) entry which is preliminary data.</text>
</comment>
<name>A0A8S1N434_9CILI</name>
<feature type="transmembrane region" description="Helical" evidence="1">
    <location>
        <begin position="15"/>
        <end position="37"/>
    </location>
</feature>
<evidence type="ECO:0000313" key="3">
    <source>
        <dbReference type="Proteomes" id="UP000692954"/>
    </source>
</evidence>
<keyword evidence="1" id="KW-0812">Transmembrane</keyword>
<accession>A0A8S1N434</accession>
<reference evidence="2" key="1">
    <citation type="submission" date="2021-01" db="EMBL/GenBank/DDBJ databases">
        <authorList>
            <consortium name="Genoscope - CEA"/>
            <person name="William W."/>
        </authorList>
    </citation>
    <scope>NUCLEOTIDE SEQUENCE</scope>
</reference>
<keyword evidence="1" id="KW-0472">Membrane</keyword>
<dbReference type="AlphaFoldDB" id="A0A8S1N434"/>